<evidence type="ECO:0000256" key="6">
    <source>
        <dbReference type="ARBA" id="ARBA00022840"/>
    </source>
</evidence>
<dbReference type="GO" id="GO:0070733">
    <property type="term" value="F:AMPylase activity"/>
    <property type="evidence" value="ECO:0007669"/>
    <property type="project" value="UniProtKB-EC"/>
</dbReference>
<protein>
    <recommendedName>
        <fullName evidence="8">Protein nucleotidyltransferase YdiU</fullName>
        <ecNumber evidence="8">2.7.7.-</ecNumber>
    </recommendedName>
    <alternativeName>
        <fullName evidence="8">Protein adenylyltransferase YdiU</fullName>
        <ecNumber evidence="8">2.7.7.108</ecNumber>
    </alternativeName>
    <alternativeName>
        <fullName evidence="8">Protein uridylyltransferase YdiU</fullName>
        <ecNumber evidence="8">2.7.7.-</ecNumber>
    </alternativeName>
</protein>
<feature type="binding site" evidence="8">
    <location>
        <position position="138"/>
    </location>
    <ligand>
        <name>ATP</name>
        <dbReference type="ChEBI" id="CHEBI:30616"/>
    </ligand>
</feature>
<evidence type="ECO:0000256" key="3">
    <source>
        <dbReference type="ARBA" id="ARBA00022695"/>
    </source>
</evidence>
<feature type="binding site" evidence="8">
    <location>
        <position position="189"/>
    </location>
    <ligand>
        <name>ATP</name>
        <dbReference type="ChEBI" id="CHEBI:30616"/>
    </ligand>
</feature>
<evidence type="ECO:0000256" key="4">
    <source>
        <dbReference type="ARBA" id="ARBA00022723"/>
    </source>
</evidence>
<evidence type="ECO:0000256" key="5">
    <source>
        <dbReference type="ARBA" id="ARBA00022741"/>
    </source>
</evidence>
<dbReference type="GO" id="GO:0030145">
    <property type="term" value="F:manganese ion binding"/>
    <property type="evidence" value="ECO:0007669"/>
    <property type="project" value="UniProtKB-UniRule"/>
</dbReference>
<comment type="catalytic activity">
    <reaction evidence="8">
        <text>L-seryl-[protein] + ATP = 3-O-(5'-adenylyl)-L-seryl-[protein] + diphosphate</text>
        <dbReference type="Rhea" id="RHEA:58120"/>
        <dbReference type="Rhea" id="RHEA-COMP:9863"/>
        <dbReference type="Rhea" id="RHEA-COMP:15073"/>
        <dbReference type="ChEBI" id="CHEBI:29999"/>
        <dbReference type="ChEBI" id="CHEBI:30616"/>
        <dbReference type="ChEBI" id="CHEBI:33019"/>
        <dbReference type="ChEBI" id="CHEBI:142516"/>
        <dbReference type="EC" id="2.7.7.108"/>
    </reaction>
</comment>
<comment type="similarity">
    <text evidence="1 8">Belongs to the SELO family.</text>
</comment>
<dbReference type="OrthoDB" id="9776281at2"/>
<feature type="binding site" evidence="8">
    <location>
        <position position="126"/>
    </location>
    <ligand>
        <name>ATP</name>
        <dbReference type="ChEBI" id="CHEBI:30616"/>
    </ligand>
</feature>
<dbReference type="InterPro" id="IPR003846">
    <property type="entry name" value="SelO"/>
</dbReference>
<feature type="active site" description="Proton acceptor" evidence="8">
    <location>
        <position position="265"/>
    </location>
</feature>
<dbReference type="Proteomes" id="UP000321389">
    <property type="component" value="Chromosome"/>
</dbReference>
<evidence type="ECO:0000313" key="10">
    <source>
        <dbReference type="Proteomes" id="UP000321389"/>
    </source>
</evidence>
<comment type="function">
    <text evidence="8">Nucleotidyltransferase involved in the post-translational modification of proteins. It can catalyze the addition of adenosine monophosphate (AMP) or uridine monophosphate (UMP) to a protein, resulting in modifications known as AMPylation and UMPylation.</text>
</comment>
<feature type="binding site" evidence="8">
    <location>
        <position position="105"/>
    </location>
    <ligand>
        <name>ATP</name>
        <dbReference type="ChEBI" id="CHEBI:30616"/>
    </ligand>
</feature>
<name>A0A5B8L4F5_9HYPH</name>
<feature type="binding site" evidence="8">
    <location>
        <position position="196"/>
    </location>
    <ligand>
        <name>ATP</name>
        <dbReference type="ChEBI" id="CHEBI:30616"/>
    </ligand>
</feature>
<evidence type="ECO:0000256" key="2">
    <source>
        <dbReference type="ARBA" id="ARBA00022679"/>
    </source>
</evidence>
<comment type="catalytic activity">
    <reaction evidence="8">
        <text>L-tyrosyl-[protein] + UTP = O-(5'-uridylyl)-L-tyrosyl-[protein] + diphosphate</text>
        <dbReference type="Rhea" id="RHEA:83887"/>
        <dbReference type="Rhea" id="RHEA-COMP:10136"/>
        <dbReference type="Rhea" id="RHEA-COMP:20238"/>
        <dbReference type="ChEBI" id="CHEBI:33019"/>
        <dbReference type="ChEBI" id="CHEBI:46398"/>
        <dbReference type="ChEBI" id="CHEBI:46858"/>
        <dbReference type="ChEBI" id="CHEBI:90602"/>
    </reaction>
</comment>
<feature type="binding site" evidence="8">
    <location>
        <position position="139"/>
    </location>
    <ligand>
        <name>ATP</name>
        <dbReference type="ChEBI" id="CHEBI:30616"/>
    </ligand>
</feature>
<dbReference type="Pfam" id="PF02696">
    <property type="entry name" value="SelO"/>
    <property type="match status" value="1"/>
</dbReference>
<keyword evidence="5 8" id="KW-0547">Nucleotide-binding</keyword>
<keyword evidence="3 8" id="KW-0548">Nucleotidyltransferase</keyword>
<feature type="binding site" evidence="8">
    <location>
        <position position="275"/>
    </location>
    <ligand>
        <name>ATP</name>
        <dbReference type="ChEBI" id="CHEBI:30616"/>
    </ligand>
</feature>
<feature type="binding site" evidence="8">
    <location>
        <position position="106"/>
    </location>
    <ligand>
        <name>ATP</name>
        <dbReference type="ChEBI" id="CHEBI:30616"/>
    </ligand>
</feature>
<keyword evidence="4 8" id="KW-0479">Metal-binding</keyword>
<feature type="binding site" evidence="8">
    <location>
        <position position="103"/>
    </location>
    <ligand>
        <name>ATP</name>
        <dbReference type="ChEBI" id="CHEBI:30616"/>
    </ligand>
</feature>
<dbReference type="EMBL" id="CP042301">
    <property type="protein sequence ID" value="QDZ02825.1"/>
    <property type="molecule type" value="Genomic_DNA"/>
</dbReference>
<evidence type="ECO:0000256" key="1">
    <source>
        <dbReference type="ARBA" id="ARBA00009747"/>
    </source>
</evidence>
<feature type="binding site" evidence="8">
    <location>
        <position position="266"/>
    </location>
    <ligand>
        <name>Mg(2+)</name>
        <dbReference type="ChEBI" id="CHEBI:18420"/>
    </ligand>
</feature>
<feature type="binding site" evidence="8">
    <location>
        <position position="275"/>
    </location>
    <ligand>
        <name>Mg(2+)</name>
        <dbReference type="ChEBI" id="CHEBI:18420"/>
    </ligand>
</feature>
<comment type="catalytic activity">
    <reaction evidence="8">
        <text>L-tyrosyl-[protein] + ATP = O-(5'-adenylyl)-L-tyrosyl-[protein] + diphosphate</text>
        <dbReference type="Rhea" id="RHEA:54288"/>
        <dbReference type="Rhea" id="RHEA-COMP:10136"/>
        <dbReference type="Rhea" id="RHEA-COMP:13846"/>
        <dbReference type="ChEBI" id="CHEBI:30616"/>
        <dbReference type="ChEBI" id="CHEBI:33019"/>
        <dbReference type="ChEBI" id="CHEBI:46858"/>
        <dbReference type="ChEBI" id="CHEBI:83624"/>
        <dbReference type="EC" id="2.7.7.108"/>
    </reaction>
</comment>
<dbReference type="PANTHER" id="PTHR32057:SF14">
    <property type="entry name" value="PROTEIN ADENYLYLTRANSFERASE SELO, MITOCHONDRIAL"/>
    <property type="match status" value="1"/>
</dbReference>
<dbReference type="RefSeq" id="WP_146301459.1">
    <property type="nucleotide sequence ID" value="NZ_CP042301.2"/>
</dbReference>
<dbReference type="EC" id="2.7.7.-" evidence="8"/>
<comment type="catalytic activity">
    <reaction evidence="8">
        <text>L-histidyl-[protein] + UTP = N(tele)-(5'-uridylyl)-L-histidyl-[protein] + diphosphate</text>
        <dbReference type="Rhea" id="RHEA:83891"/>
        <dbReference type="Rhea" id="RHEA-COMP:9745"/>
        <dbReference type="Rhea" id="RHEA-COMP:20239"/>
        <dbReference type="ChEBI" id="CHEBI:29979"/>
        <dbReference type="ChEBI" id="CHEBI:33019"/>
        <dbReference type="ChEBI" id="CHEBI:46398"/>
        <dbReference type="ChEBI" id="CHEBI:233474"/>
    </reaction>
</comment>
<proteinExistence type="inferred from homology"/>
<evidence type="ECO:0000256" key="8">
    <source>
        <dbReference type="HAMAP-Rule" id="MF_00692"/>
    </source>
</evidence>
<dbReference type="NCBIfam" id="NF000658">
    <property type="entry name" value="PRK00029.1"/>
    <property type="match status" value="1"/>
</dbReference>
<dbReference type="GO" id="GO:0000287">
    <property type="term" value="F:magnesium ion binding"/>
    <property type="evidence" value="ECO:0007669"/>
    <property type="project" value="UniProtKB-UniRule"/>
</dbReference>
<keyword evidence="2 8" id="KW-0808">Transferase</keyword>
<keyword evidence="8" id="KW-0464">Manganese</keyword>
<gene>
    <name evidence="8" type="primary">ydiU</name>
    <name evidence="8" type="synonym">selO</name>
    <name evidence="9" type="ORF">FQ775_21995</name>
</gene>
<keyword evidence="7 8" id="KW-0460">Magnesium</keyword>
<comment type="catalytic activity">
    <reaction evidence="8">
        <text>L-seryl-[protein] + UTP = O-(5'-uridylyl)-L-seryl-[protein] + diphosphate</text>
        <dbReference type="Rhea" id="RHEA:64604"/>
        <dbReference type="Rhea" id="RHEA-COMP:9863"/>
        <dbReference type="Rhea" id="RHEA-COMP:16635"/>
        <dbReference type="ChEBI" id="CHEBI:29999"/>
        <dbReference type="ChEBI" id="CHEBI:33019"/>
        <dbReference type="ChEBI" id="CHEBI:46398"/>
        <dbReference type="ChEBI" id="CHEBI:156051"/>
    </reaction>
</comment>
<dbReference type="EC" id="2.7.7.108" evidence="8"/>
<keyword evidence="10" id="KW-1185">Reference proteome</keyword>
<dbReference type="PANTHER" id="PTHR32057">
    <property type="entry name" value="PROTEIN ADENYLYLTRANSFERASE SELO, MITOCHONDRIAL"/>
    <property type="match status" value="1"/>
</dbReference>
<evidence type="ECO:0000313" key="9">
    <source>
        <dbReference type="EMBL" id="QDZ02825.1"/>
    </source>
</evidence>
<accession>A0A5B8L4F5</accession>
<dbReference type="KEGG" id="niy:FQ775_21995"/>
<dbReference type="HAMAP" id="MF_00692">
    <property type="entry name" value="SelO"/>
    <property type="match status" value="1"/>
</dbReference>
<reference evidence="9" key="1">
    <citation type="submission" date="2020-04" db="EMBL/GenBank/DDBJ databases">
        <title>Nitratireductor sp. nov. isolated from mangrove soil.</title>
        <authorList>
            <person name="Ye Y."/>
        </authorList>
    </citation>
    <scope>NUCLEOTIDE SEQUENCE</scope>
    <source>
        <strain evidence="9">SY7</strain>
    </source>
</reference>
<sequence>MSASTTAARTAAPGADGGPIAFDNSYVRLAERFFERVAPMPVADPKLIKVNEALARQLNIDPDWLSGPEGIAMLAGNSFPVGAEPIAEAYAGHQFGQFVPQLGDGRAMLIGEVLDADGRRRDIQLKGSGPTRFSRAGDGRAALGPVLREYVVGEAMAALGIPTTRTLGAVTTGEWVYRETRLPGAVLARVASSHVRIGTFQFFAARGDTDAVRTLADYVIARHYPHLRGATQPAFALLEAVTGAVAELVARWMLVGFIHGVMNTDNMAVAGETIDYGPCAFMDAYHPATVFSSIDQMGRYAYANQPRIAVWNLARFAETLLPLLSEEQEDAVKLAEGALGAFQGRYEQVFRGGMRRKLGLTTEMEGDTDLAASLMEAMAENEADFTLTFRGLADEVVPGRGGQARAQFADPTQFDAWAERWRARLAQEPLEAEERCAAMRGVNPRYIARNHRVEAVIVAAVEQGDYAPFEELLAVTARPFDEQPGFDHYAEPPRPDERVLRTFCGT</sequence>
<evidence type="ECO:0000256" key="7">
    <source>
        <dbReference type="ARBA" id="ARBA00022842"/>
    </source>
</evidence>
<comment type="cofactor">
    <cofactor evidence="8">
        <name>Mg(2+)</name>
        <dbReference type="ChEBI" id="CHEBI:18420"/>
    </cofactor>
    <cofactor evidence="8">
        <name>Mn(2+)</name>
        <dbReference type="ChEBI" id="CHEBI:29035"/>
    </cofactor>
</comment>
<dbReference type="GO" id="GO:0005524">
    <property type="term" value="F:ATP binding"/>
    <property type="evidence" value="ECO:0007669"/>
    <property type="project" value="UniProtKB-UniRule"/>
</dbReference>
<keyword evidence="6 8" id="KW-0067">ATP-binding</keyword>
<organism evidence="9 10">
    <name type="scientific">Nitratireductor mangrovi</name>
    <dbReference type="NCBI Taxonomy" id="2599600"/>
    <lineage>
        <taxon>Bacteria</taxon>
        <taxon>Pseudomonadati</taxon>
        <taxon>Pseudomonadota</taxon>
        <taxon>Alphaproteobacteria</taxon>
        <taxon>Hyphomicrobiales</taxon>
        <taxon>Phyllobacteriaceae</taxon>
        <taxon>Nitratireductor</taxon>
    </lineage>
</organism>
<dbReference type="AlphaFoldDB" id="A0A5B8L4F5"/>
<comment type="catalytic activity">
    <reaction evidence="8">
        <text>L-threonyl-[protein] + ATP = 3-O-(5'-adenylyl)-L-threonyl-[protein] + diphosphate</text>
        <dbReference type="Rhea" id="RHEA:54292"/>
        <dbReference type="Rhea" id="RHEA-COMP:11060"/>
        <dbReference type="Rhea" id="RHEA-COMP:13847"/>
        <dbReference type="ChEBI" id="CHEBI:30013"/>
        <dbReference type="ChEBI" id="CHEBI:30616"/>
        <dbReference type="ChEBI" id="CHEBI:33019"/>
        <dbReference type="ChEBI" id="CHEBI:138113"/>
        <dbReference type="EC" id="2.7.7.108"/>
    </reaction>
</comment>